<evidence type="ECO:0000256" key="1">
    <source>
        <dbReference type="SAM" id="MobiDB-lite"/>
    </source>
</evidence>
<dbReference type="Proteomes" id="UP000799537">
    <property type="component" value="Unassembled WGS sequence"/>
</dbReference>
<feature type="domain" description="DUF7137" evidence="4">
    <location>
        <begin position="139"/>
        <end position="273"/>
    </location>
</feature>
<reference evidence="5" key="1">
    <citation type="journal article" date="2020" name="Stud. Mycol.">
        <title>101 Dothideomycetes genomes: a test case for predicting lifestyles and emergence of pathogens.</title>
        <authorList>
            <person name="Haridas S."/>
            <person name="Albert R."/>
            <person name="Binder M."/>
            <person name="Bloem J."/>
            <person name="Labutti K."/>
            <person name="Salamov A."/>
            <person name="Andreopoulos B."/>
            <person name="Baker S."/>
            <person name="Barry K."/>
            <person name="Bills G."/>
            <person name="Bluhm B."/>
            <person name="Cannon C."/>
            <person name="Castanera R."/>
            <person name="Culley D."/>
            <person name="Daum C."/>
            <person name="Ezra D."/>
            <person name="Gonzalez J."/>
            <person name="Henrissat B."/>
            <person name="Kuo A."/>
            <person name="Liang C."/>
            <person name="Lipzen A."/>
            <person name="Lutzoni F."/>
            <person name="Magnuson J."/>
            <person name="Mondo S."/>
            <person name="Nolan M."/>
            <person name="Ohm R."/>
            <person name="Pangilinan J."/>
            <person name="Park H.-J."/>
            <person name="Ramirez L."/>
            <person name="Alfaro M."/>
            <person name="Sun H."/>
            <person name="Tritt A."/>
            <person name="Yoshinaga Y."/>
            <person name="Zwiers L.-H."/>
            <person name="Turgeon B."/>
            <person name="Goodwin S."/>
            <person name="Spatafora J."/>
            <person name="Crous P."/>
            <person name="Grigoriev I."/>
        </authorList>
    </citation>
    <scope>NUCLEOTIDE SEQUENCE</scope>
    <source>
        <strain evidence="5">ATCC 36951</strain>
    </source>
</reference>
<gene>
    <name evidence="5" type="ORF">M409DRAFT_22581</name>
</gene>
<evidence type="ECO:0000259" key="4">
    <source>
        <dbReference type="Pfam" id="PF23585"/>
    </source>
</evidence>
<dbReference type="Pfam" id="PF23585">
    <property type="entry name" value="DUF7137"/>
    <property type="match status" value="1"/>
</dbReference>
<keyword evidence="2" id="KW-0472">Membrane</keyword>
<dbReference type="RefSeq" id="XP_033668041.1">
    <property type="nucleotide sequence ID" value="XM_033806397.1"/>
</dbReference>
<feature type="region of interest" description="Disordered" evidence="1">
    <location>
        <begin position="39"/>
        <end position="134"/>
    </location>
</feature>
<feature type="compositionally biased region" description="Low complexity" evidence="1">
    <location>
        <begin position="58"/>
        <end position="134"/>
    </location>
</feature>
<feature type="signal peptide" evidence="3">
    <location>
        <begin position="1"/>
        <end position="19"/>
    </location>
</feature>
<dbReference type="EMBL" id="ML993594">
    <property type="protein sequence ID" value="KAF2167152.1"/>
    <property type="molecule type" value="Genomic_DNA"/>
</dbReference>
<keyword evidence="6" id="KW-1185">Reference proteome</keyword>
<evidence type="ECO:0000256" key="3">
    <source>
        <dbReference type="SAM" id="SignalP"/>
    </source>
</evidence>
<dbReference type="AlphaFoldDB" id="A0A6A6CMK3"/>
<dbReference type="OrthoDB" id="2435509at2759"/>
<feature type="transmembrane region" description="Helical" evidence="2">
    <location>
        <begin position="286"/>
        <end position="309"/>
    </location>
</feature>
<dbReference type="GeneID" id="54559669"/>
<protein>
    <recommendedName>
        <fullName evidence="4">DUF7137 domain-containing protein</fullName>
    </recommendedName>
</protein>
<evidence type="ECO:0000313" key="5">
    <source>
        <dbReference type="EMBL" id="KAF2167152.1"/>
    </source>
</evidence>
<dbReference type="PANTHER" id="PTHR42028">
    <property type="entry name" value="CHROMOSOME 1, WHOLE GENOME SHOTGUN SEQUENCE"/>
    <property type="match status" value="1"/>
</dbReference>
<keyword evidence="3" id="KW-0732">Signal</keyword>
<proteinExistence type="predicted"/>
<dbReference type="PANTHER" id="PTHR42028:SF1">
    <property type="entry name" value="YALI0E30657P"/>
    <property type="match status" value="1"/>
</dbReference>
<dbReference type="InterPro" id="IPR055561">
    <property type="entry name" value="DUF7137"/>
</dbReference>
<evidence type="ECO:0000313" key="6">
    <source>
        <dbReference type="Proteomes" id="UP000799537"/>
    </source>
</evidence>
<sequence length="310" mass="32812">MRPAELLTSVLLFSAVSSAWPSGWEPLEALKQEVAPILKRQDDKTSFDLSYSSRQGNTATTESSAEETSTGDNNDSSTTDSNDSTATSDSDSKTTDSGSKTGSATGSEKTTGTAKETGSSKGSGTKSGTQTTKTFDARLPAGGVSMITPNAMTSSYFKINNFITFAWNYTSLSVTPSAVDILASCSLNQETYTIALNQTIDGPKQTVIWDTGAYQASATVPLLTETYTLIIHDAAKDVSATAMAGYLGTYNQFTFGMYSPQPYTPMAEWVCATCNSALTAAERQTLFAIFAMAGVTVLSFGWFTGVAGLW</sequence>
<accession>A0A6A6CMK3</accession>
<feature type="chain" id="PRO_5025577386" description="DUF7137 domain-containing protein" evidence="3">
    <location>
        <begin position="20"/>
        <end position="310"/>
    </location>
</feature>
<organism evidence="5 6">
    <name type="scientific">Zasmidium cellare ATCC 36951</name>
    <dbReference type="NCBI Taxonomy" id="1080233"/>
    <lineage>
        <taxon>Eukaryota</taxon>
        <taxon>Fungi</taxon>
        <taxon>Dikarya</taxon>
        <taxon>Ascomycota</taxon>
        <taxon>Pezizomycotina</taxon>
        <taxon>Dothideomycetes</taxon>
        <taxon>Dothideomycetidae</taxon>
        <taxon>Mycosphaerellales</taxon>
        <taxon>Mycosphaerellaceae</taxon>
        <taxon>Zasmidium</taxon>
    </lineage>
</organism>
<evidence type="ECO:0000256" key="2">
    <source>
        <dbReference type="SAM" id="Phobius"/>
    </source>
</evidence>
<keyword evidence="2" id="KW-1133">Transmembrane helix</keyword>
<keyword evidence="2" id="KW-0812">Transmembrane</keyword>
<feature type="compositionally biased region" description="Polar residues" evidence="1">
    <location>
        <begin position="47"/>
        <end position="57"/>
    </location>
</feature>
<name>A0A6A6CMK3_ZASCE</name>